<gene>
    <name evidence="1" type="ORF">IQ230_13845</name>
</gene>
<comment type="caution">
    <text evidence="1">The sequence shown here is derived from an EMBL/GenBank/DDBJ whole genome shotgun (WGS) entry which is preliminary data.</text>
</comment>
<evidence type="ECO:0008006" key="3">
    <source>
        <dbReference type="Google" id="ProtNLM"/>
    </source>
</evidence>
<dbReference type="PROSITE" id="PS51257">
    <property type="entry name" value="PROKAR_LIPOPROTEIN"/>
    <property type="match status" value="1"/>
</dbReference>
<keyword evidence="2" id="KW-1185">Reference proteome</keyword>
<organism evidence="1 2">
    <name type="scientific">Gloeocapsopsis crepidinum LEGE 06123</name>
    <dbReference type="NCBI Taxonomy" id="588587"/>
    <lineage>
        <taxon>Bacteria</taxon>
        <taxon>Bacillati</taxon>
        <taxon>Cyanobacteriota</taxon>
        <taxon>Cyanophyceae</taxon>
        <taxon>Oscillatoriophycideae</taxon>
        <taxon>Chroococcales</taxon>
        <taxon>Chroococcaceae</taxon>
        <taxon>Gloeocapsopsis</taxon>
    </lineage>
</organism>
<proteinExistence type="predicted"/>
<evidence type="ECO:0000313" key="1">
    <source>
        <dbReference type="EMBL" id="MBE9191409.1"/>
    </source>
</evidence>
<dbReference type="RefSeq" id="WP_193932554.1">
    <property type="nucleotide sequence ID" value="NZ_CAWPMZ010000062.1"/>
</dbReference>
<accession>A0ABR9UT23</accession>
<protein>
    <recommendedName>
        <fullName evidence="3">Transposase</fullName>
    </recommendedName>
</protein>
<evidence type="ECO:0000313" key="2">
    <source>
        <dbReference type="Proteomes" id="UP000651156"/>
    </source>
</evidence>
<dbReference type="Proteomes" id="UP000651156">
    <property type="component" value="Unassembled WGS sequence"/>
</dbReference>
<reference evidence="1 2" key="1">
    <citation type="submission" date="2020-10" db="EMBL/GenBank/DDBJ databases">
        <authorList>
            <person name="Castelo-Branco R."/>
            <person name="Eusebio N."/>
            <person name="Adriana R."/>
            <person name="Vieira A."/>
            <person name="Brugerolle De Fraissinette N."/>
            <person name="Rezende De Castro R."/>
            <person name="Schneider M.P."/>
            <person name="Vasconcelos V."/>
            <person name="Leao P.N."/>
        </authorList>
    </citation>
    <scope>NUCLEOTIDE SEQUENCE [LARGE SCALE GENOMIC DNA]</scope>
    <source>
        <strain evidence="1 2">LEGE 06123</strain>
    </source>
</reference>
<name>A0ABR9UT23_9CHRO</name>
<sequence>MTKLKESYTTIWIAIAFTIACKELARHTGVAATEWAKEIRRRAYEKLNKLSDKKLVEYITENFDYD</sequence>
<dbReference type="EMBL" id="JADEWN010000032">
    <property type="protein sequence ID" value="MBE9191409.1"/>
    <property type="molecule type" value="Genomic_DNA"/>
</dbReference>